<evidence type="ECO:0000256" key="1">
    <source>
        <dbReference type="ARBA" id="ARBA00022478"/>
    </source>
</evidence>
<dbReference type="SUPFAM" id="SSF57783">
    <property type="entry name" value="Zinc beta-ribbon"/>
    <property type="match status" value="1"/>
</dbReference>
<evidence type="ECO:0000313" key="8">
    <source>
        <dbReference type="EMBL" id="MCB6182974.1"/>
    </source>
</evidence>
<comment type="caution">
    <text evidence="8">The sequence shown here is derived from an EMBL/GenBank/DDBJ whole genome shotgun (WGS) entry which is preliminary data.</text>
</comment>
<evidence type="ECO:0000313" key="9">
    <source>
        <dbReference type="Proteomes" id="UP001165395"/>
    </source>
</evidence>
<keyword evidence="4" id="KW-0548">Nucleotidyltransferase</keyword>
<evidence type="ECO:0000256" key="4">
    <source>
        <dbReference type="ARBA" id="ARBA00022695"/>
    </source>
</evidence>
<keyword evidence="9" id="KW-1185">Reference proteome</keyword>
<reference evidence="8" key="1">
    <citation type="submission" date="2021-10" db="EMBL/GenBank/DDBJ databases">
        <title>The complete genome sequence of Leeia sp. TBRC 13508.</title>
        <authorList>
            <person name="Charoenyingcharoen P."/>
            <person name="Yukphan P."/>
        </authorList>
    </citation>
    <scope>NUCLEOTIDE SEQUENCE</scope>
    <source>
        <strain evidence="8">TBRC 13508</strain>
    </source>
</reference>
<evidence type="ECO:0000256" key="5">
    <source>
        <dbReference type="ARBA" id="ARBA00022705"/>
    </source>
</evidence>
<dbReference type="InterPro" id="IPR013237">
    <property type="entry name" value="Phage_T7_Gp4_N"/>
</dbReference>
<keyword evidence="2" id="KW-0639">Primosome</keyword>
<dbReference type="EMBL" id="JAJBZT010000002">
    <property type="protein sequence ID" value="MCB6182974.1"/>
    <property type="molecule type" value="Genomic_DNA"/>
</dbReference>
<dbReference type="CDD" id="cd01029">
    <property type="entry name" value="TOPRIM_primases"/>
    <property type="match status" value="1"/>
</dbReference>
<keyword evidence="3" id="KW-0808">Transferase</keyword>
<feature type="domain" description="DNA primase/helicase Gp4 N-terminal Bacteriophage T7-like" evidence="7">
    <location>
        <begin position="35"/>
        <end position="73"/>
    </location>
</feature>
<dbReference type="InterPro" id="IPR036977">
    <property type="entry name" value="DNA_primase_Znf_CHC2"/>
</dbReference>
<dbReference type="Proteomes" id="UP001165395">
    <property type="component" value="Unassembled WGS sequence"/>
</dbReference>
<dbReference type="Pfam" id="PF13362">
    <property type="entry name" value="Toprim_3"/>
    <property type="match status" value="1"/>
</dbReference>
<name>A0ABS8D469_9NEIS</name>
<dbReference type="Pfam" id="PF23639">
    <property type="entry name" value="DUF7146"/>
    <property type="match status" value="1"/>
</dbReference>
<keyword evidence="1" id="KW-0240">DNA-directed RNA polymerase</keyword>
<dbReference type="InterPro" id="IPR006171">
    <property type="entry name" value="TOPRIM_dom"/>
</dbReference>
<accession>A0ABS8D469</accession>
<dbReference type="Pfam" id="PF08273">
    <property type="entry name" value="Zn_Ribbon_Prim"/>
    <property type="match status" value="1"/>
</dbReference>
<dbReference type="SMART" id="SM00778">
    <property type="entry name" value="Prim_Zn_Ribbon"/>
    <property type="match status" value="1"/>
</dbReference>
<proteinExistence type="predicted"/>
<sequence>MSNPQIDFQRIRAIACGNWKQILTDAGLHQAYLTGRHTPCPFCGGKDRFRFIDSGKLGTWICSQCQPENGDGFQLLARVLDCDIKGAFLYVARAFRLITPSPSESPRKAFIPCKAANDTTTAEQRHQQAKKAAEKAQGIWQQGHPITSGSPVGLYLKSRGLMLDAYPDSLRFHTSLDYWQVGADGKPEKLGNYPAMIARIENPAGELVGLHITYLTPHGRKADVPKPKKITHGTDLQNAAIRLFHANSTLGIAEGIETALAAYLMAQMPVWAGISAWGMENIVLPYVVKEVVIFADHDKAGAHAANMLAMRLMTKGLTVRILTPTEQGQDWNDHLQQLQGRAA</sequence>
<dbReference type="InterPro" id="IPR055570">
    <property type="entry name" value="DUF7146"/>
</dbReference>
<dbReference type="Gene3D" id="3.40.1360.10">
    <property type="match status" value="1"/>
</dbReference>
<evidence type="ECO:0000256" key="2">
    <source>
        <dbReference type="ARBA" id="ARBA00022515"/>
    </source>
</evidence>
<organism evidence="8 9">
    <name type="scientific">Leeia speluncae</name>
    <dbReference type="NCBI Taxonomy" id="2884804"/>
    <lineage>
        <taxon>Bacteria</taxon>
        <taxon>Pseudomonadati</taxon>
        <taxon>Pseudomonadota</taxon>
        <taxon>Betaproteobacteria</taxon>
        <taxon>Neisseriales</taxon>
        <taxon>Leeiaceae</taxon>
        <taxon>Leeia</taxon>
    </lineage>
</organism>
<evidence type="ECO:0000259" key="7">
    <source>
        <dbReference type="SMART" id="SM00778"/>
    </source>
</evidence>
<evidence type="ECO:0000256" key="3">
    <source>
        <dbReference type="ARBA" id="ARBA00022679"/>
    </source>
</evidence>
<dbReference type="InterPro" id="IPR034154">
    <property type="entry name" value="TOPRIM_DnaG/twinkle"/>
</dbReference>
<dbReference type="RefSeq" id="WP_227179274.1">
    <property type="nucleotide sequence ID" value="NZ_JAJBZT010000002.1"/>
</dbReference>
<keyword evidence="6" id="KW-0804">Transcription</keyword>
<gene>
    <name evidence="8" type="ORF">LIN78_05355</name>
</gene>
<protein>
    <submittedName>
        <fullName evidence="8">Toprim domain-containing protein</fullName>
    </submittedName>
</protein>
<dbReference type="Gene3D" id="3.90.580.10">
    <property type="entry name" value="Zinc finger, CHC2-type domain"/>
    <property type="match status" value="1"/>
</dbReference>
<evidence type="ECO:0000256" key="6">
    <source>
        <dbReference type="ARBA" id="ARBA00023163"/>
    </source>
</evidence>
<keyword evidence="5" id="KW-0235">DNA replication</keyword>